<dbReference type="EMBL" id="BNAL01000014">
    <property type="protein sequence ID" value="GHG02478.1"/>
    <property type="molecule type" value="Genomic_DNA"/>
</dbReference>
<protein>
    <submittedName>
        <fullName evidence="1">Uncharacterized protein</fullName>
    </submittedName>
</protein>
<gene>
    <name evidence="1" type="ORF">GCM10017783_13490</name>
</gene>
<name>A0ABQ3K3W3_9DEIO</name>
<evidence type="ECO:0000313" key="2">
    <source>
        <dbReference type="Proteomes" id="UP000632154"/>
    </source>
</evidence>
<sequence>MQLVQRNSVNAEILARLPRLEAVASQVMLVGGSLFQTVWNVLSDEPPEARIRDYDLFYWEADTSYQAEDYAIRQAEELFRDLPAEIQLRNQARVHLWFQEK</sequence>
<dbReference type="Proteomes" id="UP000632154">
    <property type="component" value="Unassembled WGS sequence"/>
</dbReference>
<dbReference type="PANTHER" id="PTHR39166:SF1">
    <property type="entry name" value="BLL1166 PROTEIN"/>
    <property type="match status" value="1"/>
</dbReference>
<comment type="caution">
    <text evidence="1">The sequence shown here is derived from an EMBL/GenBank/DDBJ whole genome shotgun (WGS) entry which is preliminary data.</text>
</comment>
<organism evidence="1 2">
    <name type="scientific">Deinococcus piscis</name>
    <dbReference type="NCBI Taxonomy" id="394230"/>
    <lineage>
        <taxon>Bacteria</taxon>
        <taxon>Thermotogati</taxon>
        <taxon>Deinococcota</taxon>
        <taxon>Deinococci</taxon>
        <taxon>Deinococcales</taxon>
        <taxon>Deinococcaceae</taxon>
        <taxon>Deinococcus</taxon>
    </lineage>
</organism>
<keyword evidence="2" id="KW-1185">Reference proteome</keyword>
<proteinExistence type="predicted"/>
<dbReference type="Pfam" id="PF06042">
    <property type="entry name" value="NTP_transf_6"/>
    <property type="match status" value="1"/>
</dbReference>
<dbReference type="InterPro" id="IPR009267">
    <property type="entry name" value="NTP_transf_6"/>
</dbReference>
<accession>A0ABQ3K3W3</accession>
<dbReference type="PANTHER" id="PTHR39166">
    <property type="entry name" value="BLL1166 PROTEIN"/>
    <property type="match status" value="1"/>
</dbReference>
<evidence type="ECO:0000313" key="1">
    <source>
        <dbReference type="EMBL" id="GHG02478.1"/>
    </source>
</evidence>
<reference evidence="2" key="1">
    <citation type="journal article" date="2019" name="Int. J. Syst. Evol. Microbiol.">
        <title>The Global Catalogue of Microorganisms (GCM) 10K type strain sequencing project: providing services to taxonomists for standard genome sequencing and annotation.</title>
        <authorList>
            <consortium name="The Broad Institute Genomics Platform"/>
            <consortium name="The Broad Institute Genome Sequencing Center for Infectious Disease"/>
            <person name="Wu L."/>
            <person name="Ma J."/>
        </authorList>
    </citation>
    <scope>NUCLEOTIDE SEQUENCE [LARGE SCALE GENOMIC DNA]</scope>
    <source>
        <strain evidence="2">CGMCC 1.18439</strain>
    </source>
</reference>